<feature type="compositionally biased region" description="Basic and acidic residues" evidence="2">
    <location>
        <begin position="37"/>
        <end position="57"/>
    </location>
</feature>
<evidence type="ECO:0000256" key="2">
    <source>
        <dbReference type="SAM" id="MobiDB-lite"/>
    </source>
</evidence>
<evidence type="ECO:0000259" key="3">
    <source>
        <dbReference type="PROSITE" id="PS50202"/>
    </source>
</evidence>
<dbReference type="SUPFAM" id="SSF49354">
    <property type="entry name" value="PapD-like"/>
    <property type="match status" value="1"/>
</dbReference>
<keyword evidence="5" id="KW-1185">Reference proteome</keyword>
<reference evidence="4" key="1">
    <citation type="submission" date="2023-07" db="EMBL/GenBank/DDBJ databases">
        <authorList>
            <consortium name="CYATHOMIX"/>
        </authorList>
    </citation>
    <scope>NUCLEOTIDE SEQUENCE</scope>
    <source>
        <strain evidence="4">N/A</strain>
    </source>
</reference>
<dbReference type="Proteomes" id="UP001176961">
    <property type="component" value="Unassembled WGS sequence"/>
</dbReference>
<evidence type="ECO:0000256" key="1">
    <source>
        <dbReference type="RuleBase" id="RU003425"/>
    </source>
</evidence>
<gene>
    <name evidence="4" type="ORF">CYNAS_LOCUS2416</name>
</gene>
<dbReference type="EMBL" id="CATQJL010000001">
    <property type="protein sequence ID" value="CAJ0590433.1"/>
    <property type="molecule type" value="Genomic_DNA"/>
</dbReference>
<dbReference type="PANTHER" id="PTHR22947:SF15">
    <property type="entry name" value="MAJOR SPERM PROTEIN"/>
    <property type="match status" value="1"/>
</dbReference>
<evidence type="ECO:0000313" key="5">
    <source>
        <dbReference type="Proteomes" id="UP001176961"/>
    </source>
</evidence>
<comment type="caution">
    <text evidence="4">The sequence shown here is derived from an EMBL/GenBank/DDBJ whole genome shotgun (WGS) entry which is preliminary data.</text>
</comment>
<comment type="function">
    <text evidence="1">Central component in molecular interactions underlying sperm crawling. Forms an extensive filament system that extends from sperm villipoda, along the leading edge of the pseudopod.</text>
</comment>
<feature type="domain" description="MSP" evidence="3">
    <location>
        <begin position="56"/>
        <end position="164"/>
    </location>
</feature>
<keyword evidence="1" id="KW-0206">Cytoskeleton</keyword>
<dbReference type="InterPro" id="IPR013783">
    <property type="entry name" value="Ig-like_fold"/>
</dbReference>
<dbReference type="PANTHER" id="PTHR22947">
    <property type="entry name" value="MAJOR SPERM PROTEIN"/>
    <property type="match status" value="1"/>
</dbReference>
<proteinExistence type="predicted"/>
<dbReference type="InterPro" id="IPR008962">
    <property type="entry name" value="PapD-like_sf"/>
</dbReference>
<accession>A0AA36DMQ1</accession>
<feature type="region of interest" description="Disordered" evidence="2">
    <location>
        <begin position="1"/>
        <end position="61"/>
    </location>
</feature>
<evidence type="ECO:0000313" key="4">
    <source>
        <dbReference type="EMBL" id="CAJ0590433.1"/>
    </source>
</evidence>
<dbReference type="InterPro" id="IPR051774">
    <property type="entry name" value="Sperm-specific_class_P"/>
</dbReference>
<dbReference type="PROSITE" id="PS50202">
    <property type="entry name" value="MSP"/>
    <property type="match status" value="1"/>
</dbReference>
<organism evidence="4 5">
    <name type="scientific">Cylicocyclus nassatus</name>
    <name type="common">Nematode worm</name>
    <dbReference type="NCBI Taxonomy" id="53992"/>
    <lineage>
        <taxon>Eukaryota</taxon>
        <taxon>Metazoa</taxon>
        <taxon>Ecdysozoa</taxon>
        <taxon>Nematoda</taxon>
        <taxon>Chromadorea</taxon>
        <taxon>Rhabditida</taxon>
        <taxon>Rhabditina</taxon>
        <taxon>Rhabditomorpha</taxon>
        <taxon>Strongyloidea</taxon>
        <taxon>Strongylidae</taxon>
        <taxon>Cylicocyclus</taxon>
    </lineage>
</organism>
<keyword evidence="1" id="KW-0963">Cytoplasm</keyword>
<sequence>MHEKYHGRNPLPVSSKEPLPNHTNGKAAYKSATMNAKETRADTPSMKSDKDKPEKSLSVDPDSAYFNVTGGKSDHMLVNLGEKRLAVKIRCSNNTLYRVSPSAMFIEPGQCQNLVVVRNAGPARSDKLILQFLPCEKDTEDCKEFFKQADKNGLKPDTMRISLKMVGDAGYRVIPSREITEDAIS</sequence>
<dbReference type="InterPro" id="IPR000535">
    <property type="entry name" value="MSP_dom"/>
</dbReference>
<dbReference type="Pfam" id="PF00635">
    <property type="entry name" value="Motile_Sperm"/>
    <property type="match status" value="1"/>
</dbReference>
<dbReference type="Gene3D" id="2.60.40.10">
    <property type="entry name" value="Immunoglobulins"/>
    <property type="match status" value="1"/>
</dbReference>
<protein>
    <recommendedName>
        <fullName evidence="1">Major sperm protein</fullName>
    </recommendedName>
</protein>
<name>A0AA36DMQ1_CYLNA</name>
<dbReference type="AlphaFoldDB" id="A0AA36DMQ1"/>